<dbReference type="CDD" id="cd04186">
    <property type="entry name" value="GT_2_like_c"/>
    <property type="match status" value="1"/>
</dbReference>
<name>A0A1F4SUT7_UNCSA</name>
<keyword evidence="4" id="KW-0808">Transferase</keyword>
<evidence type="ECO:0000256" key="4">
    <source>
        <dbReference type="ARBA" id="ARBA00022679"/>
    </source>
</evidence>
<dbReference type="SUPFAM" id="SSF53448">
    <property type="entry name" value="Nucleotide-diphospho-sugar transferases"/>
    <property type="match status" value="1"/>
</dbReference>
<evidence type="ECO:0000256" key="3">
    <source>
        <dbReference type="ARBA" id="ARBA00022676"/>
    </source>
</evidence>
<comment type="pathway">
    <text evidence="1">Cell wall biogenesis; cell wall polysaccharide biosynthesis.</text>
</comment>
<keyword evidence="3" id="KW-0328">Glycosyltransferase</keyword>
<evidence type="ECO:0000256" key="5">
    <source>
        <dbReference type="SAM" id="Phobius"/>
    </source>
</evidence>
<dbReference type="InterPro" id="IPR001173">
    <property type="entry name" value="Glyco_trans_2-like"/>
</dbReference>
<keyword evidence="5" id="KW-0812">Transmembrane</keyword>
<evidence type="ECO:0000256" key="2">
    <source>
        <dbReference type="ARBA" id="ARBA00006739"/>
    </source>
</evidence>
<protein>
    <recommendedName>
        <fullName evidence="6">Glycosyltransferase 2-like domain-containing protein</fullName>
    </recommendedName>
</protein>
<feature type="domain" description="Glycosyltransferase 2-like" evidence="6">
    <location>
        <begin position="5"/>
        <end position="164"/>
    </location>
</feature>
<keyword evidence="5" id="KW-1133">Transmembrane helix</keyword>
<evidence type="ECO:0000313" key="7">
    <source>
        <dbReference type="EMBL" id="OGC24194.1"/>
    </source>
</evidence>
<comment type="similarity">
    <text evidence="2">Belongs to the glycosyltransferase 2 family.</text>
</comment>
<dbReference type="Gene3D" id="3.90.550.10">
    <property type="entry name" value="Spore Coat Polysaccharide Biosynthesis Protein SpsA, Chain A"/>
    <property type="match status" value="1"/>
</dbReference>
<reference evidence="7 8" key="1">
    <citation type="journal article" date="2016" name="Nat. Commun.">
        <title>Thousands of microbial genomes shed light on interconnected biogeochemical processes in an aquifer system.</title>
        <authorList>
            <person name="Anantharaman K."/>
            <person name="Brown C.T."/>
            <person name="Hug L.A."/>
            <person name="Sharon I."/>
            <person name="Castelle C.J."/>
            <person name="Probst A.J."/>
            <person name="Thomas B.C."/>
            <person name="Singh A."/>
            <person name="Wilkins M.J."/>
            <person name="Karaoz U."/>
            <person name="Brodie E.L."/>
            <person name="Williams K.H."/>
            <person name="Hubbard S.S."/>
            <person name="Banfield J.F."/>
        </authorList>
    </citation>
    <scope>NUCLEOTIDE SEQUENCE [LARGE SCALE GENOMIC DNA]</scope>
</reference>
<organism evidence="7 8">
    <name type="scientific">candidate division WOR-1 bacterium RIFOXYB2_FULL_37_13</name>
    <dbReference type="NCBI Taxonomy" id="1802579"/>
    <lineage>
        <taxon>Bacteria</taxon>
        <taxon>Bacillati</taxon>
        <taxon>Saganbacteria</taxon>
    </lineage>
</organism>
<comment type="caution">
    <text evidence="7">The sequence shown here is derived from an EMBL/GenBank/DDBJ whole genome shotgun (WGS) entry which is preliminary data.</text>
</comment>
<gene>
    <name evidence="7" type="ORF">A2310_06585</name>
</gene>
<accession>A0A1F4SUT7</accession>
<dbReference type="Pfam" id="PF00535">
    <property type="entry name" value="Glycos_transf_2"/>
    <property type="match status" value="1"/>
</dbReference>
<evidence type="ECO:0000313" key="8">
    <source>
        <dbReference type="Proteomes" id="UP000178417"/>
    </source>
</evidence>
<dbReference type="PANTHER" id="PTHR43179">
    <property type="entry name" value="RHAMNOSYLTRANSFERASE WBBL"/>
    <property type="match status" value="1"/>
</dbReference>
<dbReference type="STRING" id="1802579.A2310_06585"/>
<keyword evidence="5" id="KW-0472">Membrane</keyword>
<sequence>MKDLSIIIVNTNNKKILRECLASIFQNTHKPSLEVIVSDNGSKDGSQEMVKTSFPQIILIENGENLGFIKATNKGLKISTGRYVCLLNDDTITKDSAFDKMVEFMEKSQKKIGCCAPTLLNVDGTFQHQGGLLQKKFWLSNEPVEISFAIGACLLLRREVMDKIGYLDEKLFFYNDDLDYCIRIKKAGYKIYFVPSAKIMHYGGYSSKRSFNRKLFVEGVSGGLYFARKHYGLFAYILYRLILFICLLIFIPFLIISYPFKRKKFLDRLMAYFDILGICVFLNSNY</sequence>
<dbReference type="PANTHER" id="PTHR43179:SF12">
    <property type="entry name" value="GALACTOFURANOSYLTRANSFERASE GLFT2"/>
    <property type="match status" value="1"/>
</dbReference>
<feature type="transmembrane region" description="Helical" evidence="5">
    <location>
        <begin position="237"/>
        <end position="258"/>
    </location>
</feature>
<dbReference type="InterPro" id="IPR029044">
    <property type="entry name" value="Nucleotide-diphossugar_trans"/>
</dbReference>
<proteinExistence type="inferred from homology"/>
<dbReference type="GO" id="GO:0016757">
    <property type="term" value="F:glycosyltransferase activity"/>
    <property type="evidence" value="ECO:0007669"/>
    <property type="project" value="UniProtKB-KW"/>
</dbReference>
<dbReference type="Proteomes" id="UP000178417">
    <property type="component" value="Unassembled WGS sequence"/>
</dbReference>
<evidence type="ECO:0000259" key="6">
    <source>
        <dbReference type="Pfam" id="PF00535"/>
    </source>
</evidence>
<dbReference type="AlphaFoldDB" id="A0A1F4SUT7"/>
<evidence type="ECO:0000256" key="1">
    <source>
        <dbReference type="ARBA" id="ARBA00004776"/>
    </source>
</evidence>
<dbReference type="EMBL" id="MEUB01000011">
    <property type="protein sequence ID" value="OGC24194.1"/>
    <property type="molecule type" value="Genomic_DNA"/>
</dbReference>